<gene>
    <name evidence="2" type="ORF">PHYSODRAFT_494214</name>
</gene>
<dbReference type="EMBL" id="JH159153">
    <property type="protein sequence ID" value="EGZ21044.1"/>
    <property type="molecule type" value="Genomic_DNA"/>
</dbReference>
<dbReference type="GeneID" id="20657041"/>
<keyword evidence="3" id="KW-1185">Reference proteome</keyword>
<accession>G4Z7K4</accession>
<evidence type="ECO:0000313" key="3">
    <source>
        <dbReference type="Proteomes" id="UP000002640"/>
    </source>
</evidence>
<organism evidence="2 3">
    <name type="scientific">Phytophthora sojae (strain P6497)</name>
    <name type="common">Soybean stem and root rot agent</name>
    <name type="synonym">Phytophthora megasperma f. sp. glycines</name>
    <dbReference type="NCBI Taxonomy" id="1094619"/>
    <lineage>
        <taxon>Eukaryota</taxon>
        <taxon>Sar</taxon>
        <taxon>Stramenopiles</taxon>
        <taxon>Oomycota</taxon>
        <taxon>Peronosporomycetes</taxon>
        <taxon>Peronosporales</taxon>
        <taxon>Peronosporaceae</taxon>
        <taxon>Phytophthora</taxon>
    </lineage>
</organism>
<dbReference type="RefSeq" id="XP_009523761.1">
    <property type="nucleotide sequence ID" value="XM_009525466.1"/>
</dbReference>
<evidence type="ECO:0000256" key="1">
    <source>
        <dbReference type="SAM" id="Phobius"/>
    </source>
</evidence>
<evidence type="ECO:0008006" key="4">
    <source>
        <dbReference type="Google" id="ProtNLM"/>
    </source>
</evidence>
<name>G4Z7K4_PHYSP</name>
<dbReference type="KEGG" id="psoj:PHYSODRAFT_494214"/>
<keyword evidence="1" id="KW-1133">Transmembrane helix</keyword>
<feature type="transmembrane region" description="Helical" evidence="1">
    <location>
        <begin position="82"/>
        <end position="102"/>
    </location>
</feature>
<dbReference type="Proteomes" id="UP000002640">
    <property type="component" value="Unassembled WGS sequence"/>
</dbReference>
<dbReference type="AlphaFoldDB" id="G4Z7K4"/>
<feature type="non-terminal residue" evidence="2">
    <location>
        <position position="108"/>
    </location>
</feature>
<dbReference type="InParanoid" id="G4Z7K4"/>
<keyword evidence="1" id="KW-0812">Transmembrane</keyword>
<evidence type="ECO:0000313" key="2">
    <source>
        <dbReference type="EMBL" id="EGZ21044.1"/>
    </source>
</evidence>
<proteinExistence type="predicted"/>
<sequence>MQRHPSLTLRSSQSVSKCRNEIEEQDLSVLFSSLAKVMIEDSMGAARVFNVDETAVNTTREHKQVIAAKESKNVWHKDVKTHFHLSFIACGSASGFVVPPLFTLPGKS</sequence>
<dbReference type="OMA" id="PKYRNEV"/>
<reference evidence="2 3" key="1">
    <citation type="journal article" date="2006" name="Science">
        <title>Phytophthora genome sequences uncover evolutionary origins and mechanisms of pathogenesis.</title>
        <authorList>
            <person name="Tyler B.M."/>
            <person name="Tripathy S."/>
            <person name="Zhang X."/>
            <person name="Dehal P."/>
            <person name="Jiang R.H."/>
            <person name="Aerts A."/>
            <person name="Arredondo F.D."/>
            <person name="Baxter L."/>
            <person name="Bensasson D."/>
            <person name="Beynon J.L."/>
            <person name="Chapman J."/>
            <person name="Damasceno C.M."/>
            <person name="Dorrance A.E."/>
            <person name="Dou D."/>
            <person name="Dickerman A.W."/>
            <person name="Dubchak I.L."/>
            <person name="Garbelotto M."/>
            <person name="Gijzen M."/>
            <person name="Gordon S.G."/>
            <person name="Govers F."/>
            <person name="Grunwald N.J."/>
            <person name="Huang W."/>
            <person name="Ivors K.L."/>
            <person name="Jones R.W."/>
            <person name="Kamoun S."/>
            <person name="Krampis K."/>
            <person name="Lamour K.H."/>
            <person name="Lee M.K."/>
            <person name="McDonald W.H."/>
            <person name="Medina M."/>
            <person name="Meijer H.J."/>
            <person name="Nordberg E.K."/>
            <person name="Maclean D.J."/>
            <person name="Ospina-Giraldo M.D."/>
            <person name="Morris P.F."/>
            <person name="Phuntumart V."/>
            <person name="Putnam N.H."/>
            <person name="Rash S."/>
            <person name="Rose J.K."/>
            <person name="Sakihama Y."/>
            <person name="Salamov A.A."/>
            <person name="Savidor A."/>
            <person name="Scheuring C.F."/>
            <person name="Smith B.M."/>
            <person name="Sobral B.W."/>
            <person name="Terry A."/>
            <person name="Torto-Alalibo T.A."/>
            <person name="Win J."/>
            <person name="Xu Z."/>
            <person name="Zhang H."/>
            <person name="Grigoriev I.V."/>
            <person name="Rokhsar D.S."/>
            <person name="Boore J.L."/>
        </authorList>
    </citation>
    <scope>NUCLEOTIDE SEQUENCE [LARGE SCALE GENOMIC DNA]</scope>
    <source>
        <strain evidence="2 3">P6497</strain>
    </source>
</reference>
<protein>
    <recommendedName>
        <fullName evidence="4">DDE-1 domain-containing protein</fullName>
    </recommendedName>
</protein>
<keyword evidence="1" id="KW-0472">Membrane</keyword>